<dbReference type="EMBL" id="QGGW01000001">
    <property type="protein sequence ID" value="PWK62745.1"/>
    <property type="molecule type" value="Genomic_DNA"/>
</dbReference>
<evidence type="ECO:0000259" key="8">
    <source>
        <dbReference type="PROSITE" id="PS51677"/>
    </source>
</evidence>
<evidence type="ECO:0000313" key="9">
    <source>
        <dbReference type="EMBL" id="PWK62745.1"/>
    </source>
</evidence>
<evidence type="ECO:0000313" key="10">
    <source>
        <dbReference type="Proteomes" id="UP000245708"/>
    </source>
</evidence>
<dbReference type="Pfam" id="PF01522">
    <property type="entry name" value="Polysacc_deac_1"/>
    <property type="match status" value="1"/>
</dbReference>
<gene>
    <name evidence="9" type="ORF">C7455_101781</name>
</gene>
<dbReference type="GO" id="GO:0016020">
    <property type="term" value="C:membrane"/>
    <property type="evidence" value="ECO:0007669"/>
    <property type="project" value="TreeGrafter"/>
</dbReference>
<evidence type="ECO:0000256" key="1">
    <source>
        <dbReference type="ARBA" id="ARBA00003236"/>
    </source>
</evidence>
<dbReference type="PANTHER" id="PTHR10587">
    <property type="entry name" value="GLYCOSYL TRANSFERASE-RELATED"/>
    <property type="match status" value="1"/>
</dbReference>
<dbReference type="RefSeq" id="WP_109665598.1">
    <property type="nucleotide sequence ID" value="NZ_QGGW01000001.1"/>
</dbReference>
<organism evidence="9 10">
    <name type="scientific">Roseicyclus mahoneyensis</name>
    <dbReference type="NCBI Taxonomy" id="164332"/>
    <lineage>
        <taxon>Bacteria</taxon>
        <taxon>Pseudomonadati</taxon>
        <taxon>Pseudomonadota</taxon>
        <taxon>Alphaproteobacteria</taxon>
        <taxon>Rhodobacterales</taxon>
        <taxon>Roseobacteraceae</taxon>
        <taxon>Roseicyclus</taxon>
    </lineage>
</organism>
<feature type="domain" description="NodB homology" evidence="8">
    <location>
        <begin position="60"/>
        <end position="238"/>
    </location>
</feature>
<keyword evidence="5" id="KW-0378">Hydrolase</keyword>
<comment type="function">
    <text evidence="1">Is involved in generating a small heat-stable compound (Nod), an acylated oligomer of N-acetylglucosamine, that stimulates mitosis in various plant protoplasts.</text>
</comment>
<dbReference type="PROSITE" id="PS51318">
    <property type="entry name" value="TAT"/>
    <property type="match status" value="1"/>
</dbReference>
<dbReference type="Gene3D" id="3.20.20.370">
    <property type="entry name" value="Glycoside hydrolase/deacetylase"/>
    <property type="match status" value="1"/>
</dbReference>
<evidence type="ECO:0000256" key="6">
    <source>
        <dbReference type="ARBA" id="ARBA00032976"/>
    </source>
</evidence>
<sequence length="261" mass="28624">MTQSHSRRRILLAAGAALATPFLVRPAAAQQSRTEPLITLPGDITHGDQATITRVRTARPLVALTFDDGPHPSLTPQLLDILAARQIRVTFYVIGSRVVRQPELTRRIALAGHEIGNHTWSHPSLSGLGDAAILSELDRTTQAVFDAVGRPPVTMRPPYGNLSGRQRLMVHRERNLPTVLWSVDPQDWRRPGASVVTSRIVNAAHPGGVILAHDIQSGTVNAMPATLDALLARGYQFVTMSELIGWPRWNQRRIRLAARAS</sequence>
<dbReference type="Proteomes" id="UP000245708">
    <property type="component" value="Unassembled WGS sequence"/>
</dbReference>
<proteinExistence type="inferred from homology"/>
<reference evidence="9 10" key="1">
    <citation type="submission" date="2018-05" db="EMBL/GenBank/DDBJ databases">
        <title>Genomic Encyclopedia of Type Strains, Phase IV (KMG-IV): sequencing the most valuable type-strain genomes for metagenomic binning, comparative biology and taxonomic classification.</title>
        <authorList>
            <person name="Goeker M."/>
        </authorList>
    </citation>
    <scope>NUCLEOTIDE SEQUENCE [LARGE SCALE GENOMIC DNA]</scope>
    <source>
        <strain evidence="9 10">DSM 16097</strain>
    </source>
</reference>
<dbReference type="GO" id="GO:0046872">
    <property type="term" value="F:metal ion binding"/>
    <property type="evidence" value="ECO:0007669"/>
    <property type="project" value="UniProtKB-KW"/>
</dbReference>
<accession>A0A316GNX4</accession>
<dbReference type="GO" id="GO:0005975">
    <property type="term" value="P:carbohydrate metabolic process"/>
    <property type="evidence" value="ECO:0007669"/>
    <property type="project" value="InterPro"/>
</dbReference>
<keyword evidence="4" id="KW-0479">Metal-binding</keyword>
<dbReference type="InterPro" id="IPR002509">
    <property type="entry name" value="NODB_dom"/>
</dbReference>
<dbReference type="OrthoDB" id="9784220at2"/>
<keyword evidence="7" id="KW-0732">Signal</keyword>
<dbReference type="InterPro" id="IPR006311">
    <property type="entry name" value="TAT_signal"/>
</dbReference>
<evidence type="ECO:0000256" key="7">
    <source>
        <dbReference type="SAM" id="SignalP"/>
    </source>
</evidence>
<dbReference type="SUPFAM" id="SSF88713">
    <property type="entry name" value="Glycoside hydrolase/deacetylase"/>
    <property type="match status" value="1"/>
</dbReference>
<dbReference type="AlphaFoldDB" id="A0A316GNX4"/>
<feature type="chain" id="PRO_5016249245" description="Chitooligosaccharide deacetylase" evidence="7">
    <location>
        <begin position="20"/>
        <end position="261"/>
    </location>
</feature>
<feature type="signal peptide" evidence="7">
    <location>
        <begin position="1"/>
        <end position="19"/>
    </location>
</feature>
<dbReference type="GO" id="GO:0016810">
    <property type="term" value="F:hydrolase activity, acting on carbon-nitrogen (but not peptide) bonds"/>
    <property type="evidence" value="ECO:0007669"/>
    <property type="project" value="InterPro"/>
</dbReference>
<evidence type="ECO:0000256" key="3">
    <source>
        <dbReference type="ARBA" id="ARBA00020071"/>
    </source>
</evidence>
<dbReference type="InterPro" id="IPR011330">
    <property type="entry name" value="Glyco_hydro/deAcase_b/a-brl"/>
</dbReference>
<comment type="similarity">
    <text evidence="2">Belongs to the polysaccharide deacetylase family.</text>
</comment>
<protein>
    <recommendedName>
        <fullName evidence="3">Chitooligosaccharide deacetylase</fullName>
    </recommendedName>
    <alternativeName>
        <fullName evidence="6">Nodulation protein B</fullName>
    </alternativeName>
</protein>
<evidence type="ECO:0000256" key="2">
    <source>
        <dbReference type="ARBA" id="ARBA00010973"/>
    </source>
</evidence>
<comment type="caution">
    <text evidence="9">The sequence shown here is derived from an EMBL/GenBank/DDBJ whole genome shotgun (WGS) entry which is preliminary data.</text>
</comment>
<dbReference type="PROSITE" id="PS51677">
    <property type="entry name" value="NODB"/>
    <property type="match status" value="1"/>
</dbReference>
<dbReference type="InterPro" id="IPR050248">
    <property type="entry name" value="Polysacc_deacetylase_ArnD"/>
</dbReference>
<dbReference type="PANTHER" id="PTHR10587:SF133">
    <property type="entry name" value="CHITIN DEACETYLASE 1-RELATED"/>
    <property type="match status" value="1"/>
</dbReference>
<name>A0A316GNX4_9RHOB</name>
<evidence type="ECO:0000256" key="4">
    <source>
        <dbReference type="ARBA" id="ARBA00022723"/>
    </source>
</evidence>
<evidence type="ECO:0000256" key="5">
    <source>
        <dbReference type="ARBA" id="ARBA00022801"/>
    </source>
</evidence>
<keyword evidence="10" id="KW-1185">Reference proteome</keyword>